<dbReference type="InterPro" id="IPR027417">
    <property type="entry name" value="P-loop_NTPase"/>
</dbReference>
<keyword evidence="3" id="KW-1185">Reference proteome</keyword>
<dbReference type="EMBL" id="JAATJD010000002">
    <property type="protein sequence ID" value="NJB74517.1"/>
    <property type="molecule type" value="Genomic_DNA"/>
</dbReference>
<sequence length="349" mass="39336">MSRATSKQACRKIMSQSQLTLPVFVGGSGRSGTSLMGDLVGSHPAFNLPVHENKLIVERAGLRDLIRDLSGIPDLMRRHFAILHFYARAQKLRNLAFRDVALNQQVQNRMNEHGASFHQAFEYVQRQNPQASGSVHAIAQGFGINNYDKCVNELVKKLAVHIDQNGIVDTDGLLKPFFVTKQFERAELLDIARGFLCDLYGTISQLRWVDDTPSNSLAVDFLAELFPEMRFVNMIRSPADTISSYVKQVWFPNDVKLAEQYICSNLLAAEKLMEALPEHLTLTVRMEDLVEQPEKTLETLAEFLNVSNEFNSQLVKSDAAHIGRSESDRDIQAAISEDLKAWMARHDYA</sequence>
<comment type="caution">
    <text evidence="2">The sequence shown here is derived from an EMBL/GenBank/DDBJ whole genome shotgun (WGS) entry which is preliminary data.</text>
</comment>
<dbReference type="InterPro" id="IPR026634">
    <property type="entry name" value="TPST-like"/>
</dbReference>
<dbReference type="PANTHER" id="PTHR12788:SF10">
    <property type="entry name" value="PROTEIN-TYROSINE SULFOTRANSFERASE"/>
    <property type="match status" value="1"/>
</dbReference>
<name>A0ABX0WZ51_9PROT</name>
<evidence type="ECO:0008006" key="4">
    <source>
        <dbReference type="Google" id="ProtNLM"/>
    </source>
</evidence>
<accession>A0ABX0WZ51</accession>
<dbReference type="PANTHER" id="PTHR12788">
    <property type="entry name" value="PROTEIN-TYROSINE SULFOTRANSFERASE 2"/>
    <property type="match status" value="1"/>
</dbReference>
<organism evidence="2 3">
    <name type="scientific">Thalassospira tepidiphila</name>
    <dbReference type="NCBI Taxonomy" id="393657"/>
    <lineage>
        <taxon>Bacteria</taxon>
        <taxon>Pseudomonadati</taxon>
        <taxon>Pseudomonadota</taxon>
        <taxon>Alphaproteobacteria</taxon>
        <taxon>Rhodospirillales</taxon>
        <taxon>Thalassospiraceae</taxon>
        <taxon>Thalassospira</taxon>
    </lineage>
</organism>
<evidence type="ECO:0000256" key="1">
    <source>
        <dbReference type="ARBA" id="ARBA00022679"/>
    </source>
</evidence>
<dbReference type="Gene3D" id="3.40.50.300">
    <property type="entry name" value="P-loop containing nucleotide triphosphate hydrolases"/>
    <property type="match status" value="1"/>
</dbReference>
<reference evidence="2 3" key="1">
    <citation type="submission" date="2020-03" db="EMBL/GenBank/DDBJ databases">
        <title>Genomic Encyclopedia of Type Strains, Phase IV (KMG-IV): sequencing the most valuable type-strain genomes for metagenomic binning, comparative biology and taxonomic classification.</title>
        <authorList>
            <person name="Goeker M."/>
        </authorList>
    </citation>
    <scope>NUCLEOTIDE SEQUENCE [LARGE SCALE GENOMIC DNA]</scope>
    <source>
        <strain evidence="2 3">DSM 18888</strain>
    </source>
</reference>
<protein>
    <recommendedName>
        <fullName evidence="4">Sulfotransferase</fullName>
    </recommendedName>
</protein>
<evidence type="ECO:0000313" key="3">
    <source>
        <dbReference type="Proteomes" id="UP000556869"/>
    </source>
</evidence>
<dbReference type="SUPFAM" id="SSF52540">
    <property type="entry name" value="P-loop containing nucleoside triphosphate hydrolases"/>
    <property type="match status" value="1"/>
</dbReference>
<dbReference type="Pfam" id="PF13469">
    <property type="entry name" value="Sulfotransfer_3"/>
    <property type="match status" value="1"/>
</dbReference>
<dbReference type="RefSeq" id="WP_157097799.1">
    <property type="nucleotide sequence ID" value="NZ_BAAAEQ010000002.1"/>
</dbReference>
<evidence type="ECO:0000313" key="2">
    <source>
        <dbReference type="EMBL" id="NJB74517.1"/>
    </source>
</evidence>
<keyword evidence="1" id="KW-0808">Transferase</keyword>
<gene>
    <name evidence="2" type="ORF">GGR96_001609</name>
</gene>
<dbReference type="Proteomes" id="UP000556869">
    <property type="component" value="Unassembled WGS sequence"/>
</dbReference>
<proteinExistence type="predicted"/>